<evidence type="ECO:0000313" key="3">
    <source>
        <dbReference type="Proteomes" id="UP000262004"/>
    </source>
</evidence>
<dbReference type="AlphaFoldDB" id="A0A2Z6DVU5"/>
<gene>
    <name evidence="2" type="ORF">HPTL_0283</name>
</gene>
<evidence type="ECO:0008006" key="4">
    <source>
        <dbReference type="Google" id="ProtNLM"/>
    </source>
</evidence>
<feature type="transmembrane region" description="Helical" evidence="1">
    <location>
        <begin position="118"/>
        <end position="140"/>
    </location>
</feature>
<feature type="transmembrane region" description="Helical" evidence="1">
    <location>
        <begin position="52"/>
        <end position="71"/>
    </location>
</feature>
<dbReference type="EMBL" id="AP018558">
    <property type="protein sequence ID" value="BBD76551.1"/>
    <property type="molecule type" value="Genomic_DNA"/>
</dbReference>
<evidence type="ECO:0000313" key="2">
    <source>
        <dbReference type="EMBL" id="BBD76551.1"/>
    </source>
</evidence>
<organism evidence="2 3">
    <name type="scientific">Hydrogenophilus thermoluteolus</name>
    <name type="common">Pseudomonas hydrogenothermophila</name>
    <dbReference type="NCBI Taxonomy" id="297"/>
    <lineage>
        <taxon>Bacteria</taxon>
        <taxon>Pseudomonadati</taxon>
        <taxon>Pseudomonadota</taxon>
        <taxon>Hydrogenophilia</taxon>
        <taxon>Hydrogenophilales</taxon>
        <taxon>Hydrogenophilaceae</taxon>
        <taxon>Hydrogenophilus</taxon>
    </lineage>
</organism>
<protein>
    <recommendedName>
        <fullName evidence="4">Transcription regulator</fullName>
    </recommendedName>
</protein>
<proteinExistence type="predicted"/>
<reference evidence="2 3" key="1">
    <citation type="submission" date="2018-04" db="EMBL/GenBank/DDBJ databases">
        <title>Complete genome sequence of Hydrogenophilus thermoluteolus TH-1.</title>
        <authorList>
            <person name="Arai H."/>
        </authorList>
    </citation>
    <scope>NUCLEOTIDE SEQUENCE [LARGE SCALE GENOMIC DNA]</scope>
    <source>
        <strain evidence="2 3">TH-1</strain>
    </source>
</reference>
<name>A0A2Z6DVU5_HYDTE</name>
<accession>A0A2Z6DVU5</accession>
<sequence length="147" mass="17262">MMATTHAKQTLDPNCLTEPVMPPFLARTGWQRWIAEAWDHLWPWRRDALPQMWRWATMLFALWVTLAWLMGAVGRIASPWLIAWWVAWSAVELLVRLRSKPYVKDGPWWGSRFRRADWLDLLAYVGFKNLLIGAVLFWAVRWLGGTG</sequence>
<dbReference type="RefSeq" id="WP_197713734.1">
    <property type="nucleotide sequence ID" value="NZ_AP018558.1"/>
</dbReference>
<keyword evidence="1" id="KW-0812">Transmembrane</keyword>
<keyword evidence="3" id="KW-1185">Reference proteome</keyword>
<dbReference type="Proteomes" id="UP000262004">
    <property type="component" value="Chromosome"/>
</dbReference>
<dbReference type="KEGG" id="htl:HPTL_0283"/>
<feature type="transmembrane region" description="Helical" evidence="1">
    <location>
        <begin position="77"/>
        <end position="97"/>
    </location>
</feature>
<keyword evidence="1" id="KW-0472">Membrane</keyword>
<evidence type="ECO:0000256" key="1">
    <source>
        <dbReference type="SAM" id="Phobius"/>
    </source>
</evidence>
<keyword evidence="1" id="KW-1133">Transmembrane helix</keyword>